<evidence type="ECO:0000313" key="4">
    <source>
        <dbReference type="Proteomes" id="UP000320431"/>
    </source>
</evidence>
<proteinExistence type="predicted"/>
<dbReference type="AlphaFoldDB" id="A0A2U9TBV4"/>
<organism evidence="1 3">
    <name type="scientific">Marilutibacter maris</name>
    <dbReference type="NCBI Taxonomy" id="1605891"/>
    <lineage>
        <taxon>Bacteria</taxon>
        <taxon>Pseudomonadati</taxon>
        <taxon>Pseudomonadota</taxon>
        <taxon>Gammaproteobacteria</taxon>
        <taxon>Lysobacterales</taxon>
        <taxon>Lysobacteraceae</taxon>
        <taxon>Marilutibacter</taxon>
    </lineage>
</organism>
<dbReference type="EMBL" id="VICD02000206">
    <property type="protein sequence ID" value="KAB8181290.1"/>
    <property type="molecule type" value="Genomic_DNA"/>
</dbReference>
<dbReference type="Gene3D" id="3.30.300.20">
    <property type="match status" value="1"/>
</dbReference>
<reference evidence="2 4" key="2">
    <citation type="submission" date="2019-10" db="EMBL/GenBank/DDBJ databases">
        <title>Lysobacter alkalisoli sp. nov., isolated from saline-alkaline soil.</title>
        <authorList>
            <person name="Sun J.-Q."/>
        </authorList>
    </citation>
    <scope>NUCLEOTIDE SEQUENCE [LARGE SCALE GENOMIC DNA]</scope>
    <source>
        <strain evidence="2 4">KCTC 42381</strain>
    </source>
</reference>
<sequence>MSGEETIRLRLEQDTPYGFRVHFQGAGIPELMTDEPAPLGEGRGPNPAALLLASVANCLGASLLFALRKFKNAPGPVEVEIEADKTRNEAGRWRIPKARVRILLSDRAESLEHFERTLAQFEQFCLVTQSVRDGVEVDVEVVDAAGARFVPGRAAA</sequence>
<dbReference type="Proteomes" id="UP000249447">
    <property type="component" value="Chromosome"/>
</dbReference>
<dbReference type="KEGG" id="lmb:C9I47_2668"/>
<protein>
    <submittedName>
        <fullName evidence="1 2">Peroxiredoxin</fullName>
    </submittedName>
</protein>
<name>A0A2U9TBV4_9GAMM</name>
<dbReference type="RefSeq" id="WP_111267384.1">
    <property type="nucleotide sequence ID" value="NZ_CP029843.1"/>
</dbReference>
<accession>A0A2U9TBV4</accession>
<dbReference type="InterPro" id="IPR003718">
    <property type="entry name" value="OsmC/Ohr_fam"/>
</dbReference>
<dbReference type="EMBL" id="CP029843">
    <property type="protein sequence ID" value="AWV08344.1"/>
    <property type="molecule type" value="Genomic_DNA"/>
</dbReference>
<gene>
    <name evidence="1" type="ORF">C9I47_2668</name>
    <name evidence="2" type="ORF">FKV24_011785</name>
</gene>
<evidence type="ECO:0000313" key="1">
    <source>
        <dbReference type="EMBL" id="AWV08344.1"/>
    </source>
</evidence>
<dbReference type="InterPro" id="IPR015946">
    <property type="entry name" value="KH_dom-like_a/b"/>
</dbReference>
<evidence type="ECO:0000313" key="2">
    <source>
        <dbReference type="EMBL" id="KAB8181290.1"/>
    </source>
</evidence>
<keyword evidence="3" id="KW-1185">Reference proteome</keyword>
<evidence type="ECO:0000313" key="3">
    <source>
        <dbReference type="Proteomes" id="UP000249447"/>
    </source>
</evidence>
<dbReference type="SUPFAM" id="SSF82784">
    <property type="entry name" value="OsmC-like"/>
    <property type="match status" value="1"/>
</dbReference>
<dbReference type="Pfam" id="PF02566">
    <property type="entry name" value="OsmC"/>
    <property type="match status" value="1"/>
</dbReference>
<dbReference type="Proteomes" id="UP000320431">
    <property type="component" value="Unassembled WGS sequence"/>
</dbReference>
<dbReference type="OrthoDB" id="5297623at2"/>
<dbReference type="InterPro" id="IPR036102">
    <property type="entry name" value="OsmC/Ohrsf"/>
</dbReference>
<reference evidence="1 3" key="1">
    <citation type="submission" date="2018-05" db="EMBL/GenBank/DDBJ databases">
        <title>The complete genome of Lysobacter maris HZ9B, a marine bacterium antagonistic against terrestrial plant pathogens.</title>
        <authorList>
            <person name="Zhang X.-Q."/>
        </authorList>
    </citation>
    <scope>NUCLEOTIDE SEQUENCE [LARGE SCALE GENOMIC DNA]</scope>
    <source>
        <strain evidence="1 3">HZ9B</strain>
    </source>
</reference>